<evidence type="ECO:0000256" key="1">
    <source>
        <dbReference type="ARBA" id="ARBA00023239"/>
    </source>
</evidence>
<evidence type="ECO:0000313" key="4">
    <source>
        <dbReference type="Proteomes" id="UP000293342"/>
    </source>
</evidence>
<dbReference type="GO" id="GO:0016787">
    <property type="term" value="F:hydrolase activity"/>
    <property type="evidence" value="ECO:0007669"/>
    <property type="project" value="UniProtKB-KW"/>
</dbReference>
<proteinExistence type="predicted"/>
<accession>A0A4R0JHF8</accession>
<dbReference type="AlphaFoldDB" id="A0A4R0JHF8"/>
<dbReference type="InterPro" id="IPR032466">
    <property type="entry name" value="Metal_Hydrolase"/>
</dbReference>
<keyword evidence="3" id="KW-0378">Hydrolase</keyword>
<dbReference type="GO" id="GO:0005737">
    <property type="term" value="C:cytoplasm"/>
    <property type="evidence" value="ECO:0007669"/>
    <property type="project" value="TreeGrafter"/>
</dbReference>
<dbReference type="RefSeq" id="WP_131516677.1">
    <property type="nucleotide sequence ID" value="NZ_SJKD01000007.1"/>
</dbReference>
<dbReference type="PANTHER" id="PTHR21240">
    <property type="entry name" value="2-AMINO-3-CARBOXYLMUCONATE-6-SEMIALDEHYDE DECARBOXYLASE"/>
    <property type="match status" value="1"/>
</dbReference>
<dbReference type="GO" id="GO:0019748">
    <property type="term" value="P:secondary metabolic process"/>
    <property type="evidence" value="ECO:0007669"/>
    <property type="project" value="TreeGrafter"/>
</dbReference>
<dbReference type="Proteomes" id="UP000293342">
    <property type="component" value="Unassembled WGS sequence"/>
</dbReference>
<dbReference type="SUPFAM" id="SSF51556">
    <property type="entry name" value="Metallo-dependent hydrolases"/>
    <property type="match status" value="1"/>
</dbReference>
<dbReference type="PANTHER" id="PTHR21240:SF28">
    <property type="entry name" value="ISO-OROTATE DECARBOXYLASE (EUROFUNG)"/>
    <property type="match status" value="1"/>
</dbReference>
<dbReference type="Gene3D" id="3.20.20.140">
    <property type="entry name" value="Metal-dependent hydrolases"/>
    <property type="match status" value="1"/>
</dbReference>
<dbReference type="InterPro" id="IPR032465">
    <property type="entry name" value="ACMSD"/>
</dbReference>
<organism evidence="3 4">
    <name type="scientific">Kribbella capetownensis</name>
    <dbReference type="NCBI Taxonomy" id="1572659"/>
    <lineage>
        <taxon>Bacteria</taxon>
        <taxon>Bacillati</taxon>
        <taxon>Actinomycetota</taxon>
        <taxon>Actinomycetes</taxon>
        <taxon>Propionibacteriales</taxon>
        <taxon>Kribbellaceae</taxon>
        <taxon>Kribbella</taxon>
    </lineage>
</organism>
<dbReference type="InterPro" id="IPR006680">
    <property type="entry name" value="Amidohydro-rel"/>
</dbReference>
<sequence length="369" mass="41348">MTQTQTQPRAARRTAAKQMIIDCDIHNVMAPGALEPYLSNRWLTHLKTFGSRQHSGNVYPKGSPARYDAFPPSGLPAGADLGFMQKQHLDGLNVEFGILGPLSGSGSQLDPEYSAALSAATNDWQIKEWLEPEPRLRAGMIVPAEHSEQAVAEIERLAGHPGFVQVLLVARSAAPLGDRRYWKMYEAAARHDLPVGIHYGGGVRGVPMSAAGWPSFYIEDHAGMSAAFQAHVASLIFGGIFERLPNLRIALIEGGFAWLPSLAWRMDTHWQRFRAEVPQVRRRPSEYLREHFWTTTQPIEEPHRPADLLKVFEHLGGTDKVMFSTDYPHWDFDHPAHAFQVRLPAAQRDSIYTENARAFYKLPARAESR</sequence>
<evidence type="ECO:0000259" key="2">
    <source>
        <dbReference type="Pfam" id="PF04909"/>
    </source>
</evidence>
<feature type="domain" description="Amidohydrolase-related" evidence="2">
    <location>
        <begin position="21"/>
        <end position="362"/>
    </location>
</feature>
<dbReference type="EMBL" id="SJKD01000007">
    <property type="protein sequence ID" value="TCC45590.1"/>
    <property type="molecule type" value="Genomic_DNA"/>
</dbReference>
<name>A0A4R0JHF8_9ACTN</name>
<keyword evidence="1" id="KW-0456">Lyase</keyword>
<reference evidence="3 4" key="1">
    <citation type="submission" date="2019-02" db="EMBL/GenBank/DDBJ databases">
        <title>Kribbella capetownensis sp. nov. and Kribbella speibonae sp. nov., isolated from soil.</title>
        <authorList>
            <person name="Curtis S.M."/>
            <person name="Norton I."/>
            <person name="Everest G.J."/>
            <person name="Meyers P.R."/>
        </authorList>
    </citation>
    <scope>NUCLEOTIDE SEQUENCE [LARGE SCALE GENOMIC DNA]</scope>
    <source>
        <strain evidence="3 4">YM53</strain>
    </source>
</reference>
<protein>
    <submittedName>
        <fullName evidence="3">Amidohydrolase</fullName>
    </submittedName>
</protein>
<dbReference type="GO" id="GO:0016831">
    <property type="term" value="F:carboxy-lyase activity"/>
    <property type="evidence" value="ECO:0007669"/>
    <property type="project" value="InterPro"/>
</dbReference>
<dbReference type="OrthoDB" id="8673349at2"/>
<evidence type="ECO:0000313" key="3">
    <source>
        <dbReference type="EMBL" id="TCC45590.1"/>
    </source>
</evidence>
<dbReference type="Pfam" id="PF04909">
    <property type="entry name" value="Amidohydro_2"/>
    <property type="match status" value="1"/>
</dbReference>
<keyword evidence="4" id="KW-1185">Reference proteome</keyword>
<gene>
    <name evidence="3" type="ORF">E0H75_28065</name>
</gene>
<comment type="caution">
    <text evidence="3">The sequence shown here is derived from an EMBL/GenBank/DDBJ whole genome shotgun (WGS) entry which is preliminary data.</text>
</comment>